<dbReference type="InterPro" id="IPR036812">
    <property type="entry name" value="NAD(P)_OxRdtase_dom_sf"/>
</dbReference>
<feature type="region of interest" description="Disordered" evidence="1">
    <location>
        <begin position="1"/>
        <end position="24"/>
    </location>
</feature>
<dbReference type="Gene3D" id="3.20.20.100">
    <property type="entry name" value="NADP-dependent oxidoreductase domain"/>
    <property type="match status" value="1"/>
</dbReference>
<dbReference type="EMBL" id="HG529654">
    <property type="protein sequence ID" value="CDI55581.1"/>
    <property type="molecule type" value="Genomic_DNA"/>
</dbReference>
<dbReference type="SUPFAM" id="SSF51430">
    <property type="entry name" value="NAD(P)-linked oxidoreductase"/>
    <property type="match status" value="1"/>
</dbReference>
<dbReference type="AlphaFoldDB" id="A0A077R8M9"/>
<feature type="compositionally biased region" description="Low complexity" evidence="1">
    <location>
        <begin position="1"/>
        <end position="19"/>
    </location>
</feature>
<evidence type="ECO:0000313" key="2">
    <source>
        <dbReference type="EMBL" id="CDI55581.1"/>
    </source>
</evidence>
<evidence type="ECO:0000256" key="1">
    <source>
        <dbReference type="SAM" id="MobiDB-lite"/>
    </source>
</evidence>
<protein>
    <recommendedName>
        <fullName evidence="3">NADP-dependent oxidoreductase domain-containing protein</fullName>
    </recommendedName>
</protein>
<proteinExistence type="predicted"/>
<organism evidence="2">
    <name type="scientific">Melanopsichium pennsylvanicum 4</name>
    <dbReference type="NCBI Taxonomy" id="1398559"/>
    <lineage>
        <taxon>Eukaryota</taxon>
        <taxon>Fungi</taxon>
        <taxon>Dikarya</taxon>
        <taxon>Basidiomycota</taxon>
        <taxon>Ustilaginomycotina</taxon>
        <taxon>Ustilaginomycetes</taxon>
        <taxon>Ustilaginales</taxon>
        <taxon>Ustilaginaceae</taxon>
        <taxon>Melanopsichium</taxon>
    </lineage>
</organism>
<reference evidence="2" key="1">
    <citation type="journal article" date="2014" name="Genome Biol. Evol.">
        <title>Gene Loss Rather Than Gene Gain Is Associated with a Host Jump from Monocots to Dicots in the Smut Fungus Melanopsichium pennsylvanicum.</title>
        <authorList>
            <person name="Sharma R."/>
            <person name="Mishra B."/>
            <person name="Runge F."/>
            <person name="Thines M."/>
        </authorList>
    </citation>
    <scope>NUCLEOTIDE SEQUENCE</scope>
    <source>
        <strain evidence="2">4</strain>
    </source>
</reference>
<accession>A0A077R8M9</accession>
<name>A0A077R8M9_9BASI</name>
<evidence type="ECO:0008006" key="3">
    <source>
        <dbReference type="Google" id="ProtNLM"/>
    </source>
</evidence>
<sequence length="239" mass="26636">MVSSQASTSASAAASNASALNTTIPSSPVARSRLECMPKLLYGTAWKTDYTSDLVILALTHGFRGIDTAGQRKHYREDHVGQALHAAQTEMNLDRRDIWLQTKFTPRSGQDWTHPELIPFSYDDAVEVQVRKSVAASLRNLHPWLTFEPFDKVAQKIEQNFKNCKNEEFDAGVEYGDKQTVYAFLAAGMGLPGLKVTVLSGTNDERHMVEAVTAVEEACKEGTWKKGELDRIRRIVYGE</sequence>